<dbReference type="EMBL" id="RJTM01000059">
    <property type="protein sequence ID" value="RNL88481.1"/>
    <property type="molecule type" value="Genomic_DNA"/>
</dbReference>
<evidence type="ECO:0000313" key="2">
    <source>
        <dbReference type="EMBL" id="RNL88481.1"/>
    </source>
</evidence>
<sequence length="81" mass="9271">MEKRKKWIVTLSMALMVFNLVSIYVIINLLDYDQLLDYIPDGAIRHESPKKFAWLLFVNGLCNIISTASVLMALLIDPDNT</sequence>
<keyword evidence="1" id="KW-0472">Membrane</keyword>
<evidence type="ECO:0000313" key="3">
    <source>
        <dbReference type="Proteomes" id="UP000267469"/>
    </source>
</evidence>
<proteinExistence type="predicted"/>
<feature type="transmembrane region" description="Helical" evidence="1">
    <location>
        <begin position="52"/>
        <end position="76"/>
    </location>
</feature>
<protein>
    <submittedName>
        <fullName evidence="2">Uncharacterized protein</fullName>
    </submittedName>
</protein>
<keyword evidence="1" id="KW-1133">Transmembrane helix</keyword>
<keyword evidence="1" id="KW-0812">Transmembrane</keyword>
<comment type="caution">
    <text evidence="2">The sequence shown here is derived from an EMBL/GenBank/DDBJ whole genome shotgun (WGS) entry which is preliminary data.</text>
</comment>
<dbReference type="AlphaFoldDB" id="A0A3N0EKZ8"/>
<evidence type="ECO:0000256" key="1">
    <source>
        <dbReference type="SAM" id="Phobius"/>
    </source>
</evidence>
<organism evidence="2 3">
    <name type="scientific">Sinomicrobium pectinilyticum</name>
    <dbReference type="NCBI Taxonomy" id="1084421"/>
    <lineage>
        <taxon>Bacteria</taxon>
        <taxon>Pseudomonadati</taxon>
        <taxon>Bacteroidota</taxon>
        <taxon>Flavobacteriia</taxon>
        <taxon>Flavobacteriales</taxon>
        <taxon>Flavobacteriaceae</taxon>
        <taxon>Sinomicrobium</taxon>
    </lineage>
</organism>
<name>A0A3N0EKZ8_SINP1</name>
<dbReference type="Proteomes" id="UP000267469">
    <property type="component" value="Unassembled WGS sequence"/>
</dbReference>
<feature type="transmembrane region" description="Helical" evidence="1">
    <location>
        <begin position="7"/>
        <end position="27"/>
    </location>
</feature>
<accession>A0A3N0EKZ8</accession>
<dbReference type="OrthoDB" id="1377375at2"/>
<gene>
    <name evidence="2" type="ORF">ED312_08515</name>
</gene>
<keyword evidence="3" id="KW-1185">Reference proteome</keyword>
<reference evidence="2 3" key="1">
    <citation type="submission" date="2018-10" db="EMBL/GenBank/DDBJ databases">
        <title>Sinomicrobium pectinilyticum sp. nov., a pectinase-producing bacterium isolated from alkaline and saline soil, and emended description of the genus Sinomicrobium.</title>
        <authorList>
            <person name="Cheng B."/>
            <person name="Li C."/>
            <person name="Lai Q."/>
            <person name="Du M."/>
            <person name="Shao Z."/>
            <person name="Xu P."/>
            <person name="Yang C."/>
        </authorList>
    </citation>
    <scope>NUCLEOTIDE SEQUENCE [LARGE SCALE GENOMIC DNA]</scope>
    <source>
        <strain evidence="2 3">5DNS001</strain>
    </source>
</reference>
<dbReference type="RefSeq" id="WP_123215579.1">
    <property type="nucleotide sequence ID" value="NZ_RJTM01000059.1"/>
</dbReference>